<feature type="transmembrane region" description="Helical" evidence="1">
    <location>
        <begin position="191"/>
        <end position="212"/>
    </location>
</feature>
<feature type="transmembrane region" description="Helical" evidence="1">
    <location>
        <begin position="88"/>
        <end position="115"/>
    </location>
</feature>
<name>A0A4V2DDG7_9SPHN</name>
<keyword evidence="1" id="KW-0472">Membrane</keyword>
<feature type="transmembrane region" description="Helical" evidence="1">
    <location>
        <begin position="163"/>
        <end position="184"/>
    </location>
</feature>
<dbReference type="Proteomes" id="UP000292085">
    <property type="component" value="Unassembled WGS sequence"/>
</dbReference>
<dbReference type="PANTHER" id="PTHR37314">
    <property type="entry name" value="SLR0142 PROTEIN"/>
    <property type="match status" value="1"/>
</dbReference>
<sequence>MRHYEHPHRLLAIGLAALAGFVDALGFLKLGGMFVSFMSGNSTRLAVGVAGNGSGSLFVGVVIAAFVIGVMLGATVGRMGGQWRKQAVLGFVLAELVVAAAVASLGGGMVVAPLLMANAMGALNAVFQRDGEVSVGVTYMTGTLVKFGQHLAAALAGGPRFAWVPYLLLWLGLVTGAVAGAAVFPALGLRALWIAVVATVLLLAATVAIGPVRED</sequence>
<dbReference type="RefSeq" id="WP_130156505.1">
    <property type="nucleotide sequence ID" value="NZ_SGIS01000010.1"/>
</dbReference>
<dbReference type="EMBL" id="SGIS01000010">
    <property type="protein sequence ID" value="RZF64928.1"/>
    <property type="molecule type" value="Genomic_DNA"/>
</dbReference>
<evidence type="ECO:0000256" key="1">
    <source>
        <dbReference type="SAM" id="Phobius"/>
    </source>
</evidence>
<evidence type="ECO:0000313" key="3">
    <source>
        <dbReference type="Proteomes" id="UP000292085"/>
    </source>
</evidence>
<feature type="transmembrane region" description="Helical" evidence="1">
    <location>
        <begin position="12"/>
        <end position="37"/>
    </location>
</feature>
<organism evidence="2 3">
    <name type="scientific">Sphingomonas populi</name>
    <dbReference type="NCBI Taxonomy" id="2484750"/>
    <lineage>
        <taxon>Bacteria</taxon>
        <taxon>Pseudomonadati</taxon>
        <taxon>Pseudomonadota</taxon>
        <taxon>Alphaproteobacteria</taxon>
        <taxon>Sphingomonadales</taxon>
        <taxon>Sphingomonadaceae</taxon>
        <taxon>Sphingomonas</taxon>
    </lineage>
</organism>
<accession>A0A4V2DDG7</accession>
<gene>
    <name evidence="2" type="ORF">EWE75_08685</name>
</gene>
<dbReference type="Pfam" id="PF06912">
    <property type="entry name" value="DUF1275"/>
    <property type="match status" value="1"/>
</dbReference>
<comment type="caution">
    <text evidence="2">The sequence shown here is derived from an EMBL/GenBank/DDBJ whole genome shotgun (WGS) entry which is preliminary data.</text>
</comment>
<dbReference type="PANTHER" id="PTHR37314:SF4">
    <property type="entry name" value="UPF0700 TRANSMEMBRANE PROTEIN YOAK"/>
    <property type="match status" value="1"/>
</dbReference>
<keyword evidence="1" id="KW-0812">Transmembrane</keyword>
<proteinExistence type="predicted"/>
<keyword evidence="1" id="KW-1133">Transmembrane helix</keyword>
<reference evidence="2 3" key="1">
    <citation type="submission" date="2019-02" db="EMBL/GenBank/DDBJ databases">
        <authorList>
            <person name="Li Y."/>
        </authorList>
    </citation>
    <scope>NUCLEOTIDE SEQUENCE [LARGE SCALE GENOMIC DNA]</scope>
    <source>
        <strain evidence="2 3">3-7</strain>
    </source>
</reference>
<dbReference type="AlphaFoldDB" id="A0A4V2DDG7"/>
<dbReference type="InterPro" id="IPR010699">
    <property type="entry name" value="DUF1275"/>
</dbReference>
<evidence type="ECO:0000313" key="2">
    <source>
        <dbReference type="EMBL" id="RZF64928.1"/>
    </source>
</evidence>
<protein>
    <submittedName>
        <fullName evidence="2">DUF1275 domain-containing protein</fullName>
    </submittedName>
</protein>
<dbReference type="OrthoDB" id="885342at2"/>
<keyword evidence="3" id="KW-1185">Reference proteome</keyword>
<feature type="transmembrane region" description="Helical" evidence="1">
    <location>
        <begin position="57"/>
        <end position="76"/>
    </location>
</feature>